<reference evidence="2 3" key="1">
    <citation type="submission" date="2021-06" db="EMBL/GenBank/DDBJ databases">
        <title>Caerostris darwini draft genome.</title>
        <authorList>
            <person name="Kono N."/>
            <person name="Arakawa K."/>
        </authorList>
    </citation>
    <scope>NUCLEOTIDE SEQUENCE [LARGE SCALE GENOMIC DNA]</scope>
</reference>
<organism evidence="2 3">
    <name type="scientific">Caerostris darwini</name>
    <dbReference type="NCBI Taxonomy" id="1538125"/>
    <lineage>
        <taxon>Eukaryota</taxon>
        <taxon>Metazoa</taxon>
        <taxon>Ecdysozoa</taxon>
        <taxon>Arthropoda</taxon>
        <taxon>Chelicerata</taxon>
        <taxon>Arachnida</taxon>
        <taxon>Araneae</taxon>
        <taxon>Araneomorphae</taxon>
        <taxon>Entelegynae</taxon>
        <taxon>Araneoidea</taxon>
        <taxon>Araneidae</taxon>
        <taxon>Caerostris</taxon>
    </lineage>
</organism>
<dbReference type="AlphaFoldDB" id="A0AAV4TZ24"/>
<proteinExistence type="predicted"/>
<comment type="caution">
    <text evidence="2">The sequence shown here is derived from an EMBL/GenBank/DDBJ whole genome shotgun (WGS) entry which is preliminary data.</text>
</comment>
<feature type="compositionally biased region" description="Polar residues" evidence="1">
    <location>
        <begin position="115"/>
        <end position="132"/>
    </location>
</feature>
<feature type="compositionally biased region" description="Basic residues" evidence="1">
    <location>
        <begin position="103"/>
        <end position="112"/>
    </location>
</feature>
<feature type="region of interest" description="Disordered" evidence="1">
    <location>
        <begin position="458"/>
        <end position="500"/>
    </location>
</feature>
<feature type="compositionally biased region" description="Polar residues" evidence="1">
    <location>
        <begin position="490"/>
        <end position="500"/>
    </location>
</feature>
<sequence length="1015" mass="114754">MDEHSNLYYKETKNITKNFIAENTPIKCPGKYKAWWEKDNDDKNNTSKYERSEISVNSIRSQPRSKNGEFQAILIHSPNARNNKHMSFKFKFLDDSTEGKSVTNKKTKKRIRGLNESSKNASRTKNSVGTQTSISNSKYNEIAQILYKTPEESLLNKSTNLVAPISNLKRYAKSVEYADSSFSQNKTPVSPNLIDIKTYAKTKQKSYDSGKDISSYNIDMQYQRAKNSCNTENISYIDMPQNQCLRKAKEEHNTFCFTRSDDQSFEFSDSLNSIDGEIKENKCKTSSKNFVSRQLGSKINKIKTKVTHKNALDSSTNKPRKGDNTSRKTDIVLMKKNMHKKMVVSDDQDEFFIHIPIKKQKNIYDCLSTKKEFKNNEKIMSSKSLTDSKASLLLKNTKMRNKTNKCSPSSINLQNNSFSTSNICSSSAILPKEDNSNKLNPNQKPDYLPLKNTFEKEISTTNSDESPPSTGHTPDKNKKTTNYNKDSHHQIINKSSPYSPSNINRLNMVNKFHEKTLKKFNLDYHNAKKLKDGTGYVITRPPKIFDEEYYERQENNNQELKPLINLISINTNTKINTKEKLVKFNLGSEMTSTLYGTSDLSSYNCPYNKNDETININTKENEALPETYLSKNNINCKEMMKMINLGNIMTQTLSNSMDTSHGNKYINLKSEDNPMKIVTTEDGQSNKIFILDSSKNIIKIPQNLLEDSNAAIILDNGFQENYVPKIPRASIVPLYQNETPSFGKPMIIQTPALVDVSKLNPQAFPTKSKKVSSNPVEIKMINNGLSRNETNDLNKKVIFVANPVAVENNKSASLKNTIIPLSSCNNEVGSLYHNQECVNNPKTIFIVSKDNNTTTTGVEILKGSDNFQLIKCNDVQQPNTEQKFSFSINKTSEPFYIYDSHMNAVPSNSVLGQGQKIIICPSSNKDMSQILAAVECISSPATNIQNLNTTTKHSQHYKNNHSSNDSRSLGGTPNSCKTPTNQNYMHSKEENNCKNKPSRPRKPCGIVPGLNSETE</sequence>
<evidence type="ECO:0000313" key="3">
    <source>
        <dbReference type="Proteomes" id="UP001054837"/>
    </source>
</evidence>
<dbReference type="Proteomes" id="UP001054837">
    <property type="component" value="Unassembled WGS sequence"/>
</dbReference>
<feature type="compositionally biased region" description="Polar residues" evidence="1">
    <location>
        <begin position="960"/>
        <end position="985"/>
    </location>
</feature>
<evidence type="ECO:0000313" key="2">
    <source>
        <dbReference type="EMBL" id="GIY50462.1"/>
    </source>
</evidence>
<evidence type="ECO:0000256" key="1">
    <source>
        <dbReference type="SAM" id="MobiDB-lite"/>
    </source>
</evidence>
<feature type="compositionally biased region" description="Polar residues" evidence="1">
    <location>
        <begin position="459"/>
        <end position="472"/>
    </location>
</feature>
<feature type="region of interest" description="Disordered" evidence="1">
    <location>
        <begin position="99"/>
        <end position="132"/>
    </location>
</feature>
<protein>
    <submittedName>
        <fullName evidence="2">Uncharacterized protein</fullName>
    </submittedName>
</protein>
<feature type="region of interest" description="Disordered" evidence="1">
    <location>
        <begin position="430"/>
        <end position="449"/>
    </location>
</feature>
<accession>A0AAV4TZ24</accession>
<name>A0AAV4TZ24_9ARAC</name>
<keyword evidence="3" id="KW-1185">Reference proteome</keyword>
<feature type="region of interest" description="Disordered" evidence="1">
    <location>
        <begin position="954"/>
        <end position="1015"/>
    </location>
</feature>
<dbReference type="EMBL" id="BPLQ01010387">
    <property type="protein sequence ID" value="GIY50462.1"/>
    <property type="molecule type" value="Genomic_DNA"/>
</dbReference>
<gene>
    <name evidence="2" type="ORF">CDAR_454881</name>
</gene>
<feature type="region of interest" description="Disordered" evidence="1">
    <location>
        <begin position="307"/>
        <end position="328"/>
    </location>
</feature>